<dbReference type="HOGENOM" id="CLU_092431_0_0_6"/>
<proteinExistence type="predicted"/>
<dbReference type="STRING" id="406817.XNC1_0443"/>
<reference evidence="2 3" key="1">
    <citation type="journal article" date="2011" name="PLoS ONE">
        <title>The entomopathogenic bacterial endosymbionts xenorhabdus and photorhabdus: convergent lifestyles from divergent genomes.</title>
        <authorList>
            <person name="Chaston J.M."/>
            <person name="Suen G."/>
            <person name="Tucker S.L."/>
            <person name="Andersen A.W."/>
            <person name="Bhasin A."/>
            <person name="Bode E."/>
            <person name="Bode H.B."/>
            <person name="Brachmann A.O."/>
            <person name="Cowles C.E."/>
            <person name="Cowles K.N."/>
            <person name="Darby C."/>
            <person name="de Leon L."/>
            <person name="Drace K."/>
            <person name="Du Z."/>
            <person name="Givaudan A."/>
            <person name="Herbert Tran E.E."/>
            <person name="Jewell K.A."/>
            <person name="Knack J.J."/>
            <person name="Krasomil-Osterfeld K.C."/>
            <person name="Kukor R."/>
            <person name="Lanois A."/>
            <person name="Latreille P."/>
            <person name="Leimgruber N.K."/>
            <person name="Lipke C.M."/>
            <person name="Liu R."/>
            <person name="Lu X."/>
            <person name="Martens E.C."/>
            <person name="Marri P.R."/>
            <person name="Medigue C."/>
            <person name="Menard M.L."/>
            <person name="Miller N.M."/>
            <person name="Morales-Soto N."/>
            <person name="Norton S."/>
            <person name="Ogier J.C."/>
            <person name="Orchard S.S."/>
            <person name="Park D."/>
            <person name="Park Y."/>
            <person name="Qurollo B.A."/>
            <person name="Sugar D.R."/>
            <person name="Richards G.R."/>
            <person name="Rouy Z."/>
            <person name="Slominski B."/>
            <person name="Slominski K."/>
            <person name="Snyder H."/>
            <person name="Tjaden B.C."/>
            <person name="van der Hoeven R."/>
            <person name="Welch R.D."/>
            <person name="Wheeler C."/>
            <person name="Xiang B."/>
            <person name="Barbazuk B."/>
            <person name="Gaudriault S."/>
            <person name="Goodner B."/>
            <person name="Slater S.C."/>
            <person name="Forst S."/>
            <person name="Goldman B.S."/>
            <person name="Goodrich-Blair H."/>
        </authorList>
    </citation>
    <scope>NUCLEOTIDE SEQUENCE [LARGE SCALE GENOMIC DNA]</scope>
    <source>
        <strain evidence="3">ATCC 19061 / DSM 3370 / CCUG 14189 / LMG 1036 / NCIMB 9965 / AN6</strain>
    </source>
</reference>
<organism evidence="2 3">
    <name type="scientific">Xenorhabdus nematophila (strain ATCC 19061 / DSM 3370 / CCUG 14189 / LMG 1036 / NCIMB 9965 / AN6)</name>
    <dbReference type="NCBI Taxonomy" id="406817"/>
    <lineage>
        <taxon>Bacteria</taxon>
        <taxon>Pseudomonadati</taxon>
        <taxon>Pseudomonadota</taxon>
        <taxon>Gammaproteobacteria</taxon>
        <taxon>Enterobacterales</taxon>
        <taxon>Morganellaceae</taxon>
        <taxon>Xenorhabdus</taxon>
    </lineage>
</organism>
<gene>
    <name evidence="2" type="ordered locus">XNC1_0443</name>
</gene>
<dbReference type="EMBL" id="FN667742">
    <property type="protein sequence ID" value="CBJ88517.1"/>
    <property type="molecule type" value="Genomic_DNA"/>
</dbReference>
<dbReference type="Pfam" id="PF21780">
    <property type="entry name" value="DUF6875"/>
    <property type="match status" value="1"/>
</dbReference>
<accession>D3VI28</accession>
<name>D3VI28_XENNA</name>
<evidence type="ECO:0000313" key="3">
    <source>
        <dbReference type="Proteomes" id="UP000008075"/>
    </source>
</evidence>
<sequence length="234" mass="27087">MNTNSNLSLEKLSFTLKLIPISEILLSDEFYSGTWKTVAQWCVDYLCNPHPELGRSGVVCPHSQVSMKKETFWITEIKTKGRTEKEIKEDIVSLAHLFYEQEPRNGNEVQFKTIVSVWDDLYPEEYISNLHSEMKPIFLRMGLMLGEFFSSCEKTGLRNPIFYPLCSPVPLLVVRDMLEFDIAFLSDSEEYVSEYINKYGERGVLAINNVLNNNKKIHLSDKQVSILKSYLMHK</sequence>
<feature type="domain" description="DUF6875" evidence="1">
    <location>
        <begin position="36"/>
        <end position="202"/>
    </location>
</feature>
<dbReference type="AlphaFoldDB" id="D3VI28"/>
<dbReference type="GeneID" id="24902581"/>
<keyword evidence="3" id="KW-1185">Reference proteome</keyword>
<dbReference type="eggNOG" id="COG0142">
    <property type="taxonomic scope" value="Bacteria"/>
</dbReference>
<dbReference type="KEGG" id="xne:XNC1_0443"/>
<evidence type="ECO:0000313" key="2">
    <source>
        <dbReference type="EMBL" id="CBJ88517.1"/>
    </source>
</evidence>
<dbReference type="InterPro" id="IPR049240">
    <property type="entry name" value="DUF6875"/>
</dbReference>
<protein>
    <recommendedName>
        <fullName evidence="1">DUF6875 domain-containing protein</fullName>
    </recommendedName>
</protein>
<dbReference type="Proteomes" id="UP000008075">
    <property type="component" value="Chromosome"/>
</dbReference>
<dbReference type="RefSeq" id="WP_010845269.1">
    <property type="nucleotide sequence ID" value="NC_014228.1"/>
</dbReference>
<evidence type="ECO:0000259" key="1">
    <source>
        <dbReference type="Pfam" id="PF21780"/>
    </source>
</evidence>